<evidence type="ECO:0000313" key="15">
    <source>
        <dbReference type="Proteomes" id="UP000190423"/>
    </source>
</evidence>
<dbReference type="NCBIfam" id="TIGR00174">
    <property type="entry name" value="miaA"/>
    <property type="match status" value="1"/>
</dbReference>
<protein>
    <recommendedName>
        <fullName evidence="10">tRNA dimethylallyltransferase</fullName>
        <ecNumber evidence="10">2.5.1.75</ecNumber>
    </recommendedName>
    <alternativeName>
        <fullName evidence="10">Dimethylallyl diphosphate:tRNA dimethylallyltransferase</fullName>
        <shortName evidence="10">DMAPP:tRNA dimethylallyltransferase</shortName>
        <shortName evidence="10">DMATase</shortName>
    </alternativeName>
    <alternativeName>
        <fullName evidence="10">Isopentenyl-diphosphate:tRNA isopentenyltransferase</fullName>
        <shortName evidence="10">IPP transferase</shortName>
        <shortName evidence="10">IPPT</shortName>
        <shortName evidence="10">IPTase</shortName>
    </alternativeName>
</protein>
<evidence type="ECO:0000256" key="12">
    <source>
        <dbReference type="RuleBase" id="RU003784"/>
    </source>
</evidence>
<keyword evidence="7 10" id="KW-0067">ATP-binding</keyword>
<comment type="similarity">
    <text evidence="3 10 13">Belongs to the IPP transferase family.</text>
</comment>
<dbReference type="Gene3D" id="1.10.20.140">
    <property type="match status" value="1"/>
</dbReference>
<evidence type="ECO:0000256" key="3">
    <source>
        <dbReference type="ARBA" id="ARBA00005842"/>
    </source>
</evidence>
<dbReference type="GeneID" id="78316358"/>
<evidence type="ECO:0000256" key="4">
    <source>
        <dbReference type="ARBA" id="ARBA00022679"/>
    </source>
</evidence>
<dbReference type="GO" id="GO:0052381">
    <property type="term" value="F:tRNA dimethylallyltransferase activity"/>
    <property type="evidence" value="ECO:0007669"/>
    <property type="project" value="UniProtKB-UniRule"/>
</dbReference>
<dbReference type="InterPro" id="IPR027417">
    <property type="entry name" value="P-loop_NTPase"/>
</dbReference>
<dbReference type="EMBL" id="FUWG01000007">
    <property type="protein sequence ID" value="SJZ39064.1"/>
    <property type="molecule type" value="Genomic_DNA"/>
</dbReference>
<dbReference type="SUPFAM" id="SSF52540">
    <property type="entry name" value="P-loop containing nucleoside triphosphate hydrolases"/>
    <property type="match status" value="1"/>
</dbReference>
<dbReference type="Gene3D" id="3.40.50.300">
    <property type="entry name" value="P-loop containing nucleotide triphosphate hydrolases"/>
    <property type="match status" value="1"/>
</dbReference>
<feature type="site" description="Interaction with substrate tRNA" evidence="10">
    <location>
        <position position="130"/>
    </location>
</feature>
<organism evidence="14 15">
    <name type="scientific">Treponema porcinum</name>
    <dbReference type="NCBI Taxonomy" id="261392"/>
    <lineage>
        <taxon>Bacteria</taxon>
        <taxon>Pseudomonadati</taxon>
        <taxon>Spirochaetota</taxon>
        <taxon>Spirochaetia</taxon>
        <taxon>Spirochaetales</taxon>
        <taxon>Treponemataceae</taxon>
        <taxon>Treponema</taxon>
    </lineage>
</organism>
<dbReference type="HAMAP" id="MF_00185">
    <property type="entry name" value="IPP_trans"/>
    <property type="match status" value="1"/>
</dbReference>
<keyword evidence="6 10" id="KW-0547">Nucleotide-binding</keyword>
<evidence type="ECO:0000256" key="8">
    <source>
        <dbReference type="ARBA" id="ARBA00022842"/>
    </source>
</evidence>
<dbReference type="PANTHER" id="PTHR11088:SF60">
    <property type="entry name" value="TRNA DIMETHYLALLYLTRANSFERASE"/>
    <property type="match status" value="1"/>
</dbReference>
<dbReference type="Proteomes" id="UP000190423">
    <property type="component" value="Unassembled WGS sequence"/>
</dbReference>
<dbReference type="OrthoDB" id="9776390at2"/>
<keyword evidence="15" id="KW-1185">Reference proteome</keyword>
<gene>
    <name evidence="10" type="primary">miaA</name>
    <name evidence="14" type="ORF">SAMN02745149_01059</name>
</gene>
<comment type="subunit">
    <text evidence="10">Monomer.</text>
</comment>
<evidence type="ECO:0000313" key="14">
    <source>
        <dbReference type="EMBL" id="SJZ39064.1"/>
    </source>
</evidence>
<feature type="binding site" evidence="10">
    <location>
        <begin position="10"/>
        <end position="17"/>
    </location>
    <ligand>
        <name>ATP</name>
        <dbReference type="ChEBI" id="CHEBI:30616"/>
    </ligand>
</feature>
<dbReference type="Pfam" id="PF01715">
    <property type="entry name" value="IPPT"/>
    <property type="match status" value="1"/>
</dbReference>
<evidence type="ECO:0000256" key="6">
    <source>
        <dbReference type="ARBA" id="ARBA00022741"/>
    </source>
</evidence>
<name>A0A1T4K9E1_TREPO</name>
<keyword evidence="8 10" id="KW-0460">Magnesium</keyword>
<evidence type="ECO:0000256" key="2">
    <source>
        <dbReference type="ARBA" id="ARBA00003213"/>
    </source>
</evidence>
<evidence type="ECO:0000256" key="11">
    <source>
        <dbReference type="RuleBase" id="RU003783"/>
    </source>
</evidence>
<comment type="cofactor">
    <cofactor evidence="1 10">
        <name>Mg(2+)</name>
        <dbReference type="ChEBI" id="CHEBI:18420"/>
    </cofactor>
</comment>
<feature type="region of interest" description="Interaction with substrate tRNA" evidence="10">
    <location>
        <begin position="42"/>
        <end position="45"/>
    </location>
</feature>
<comment type="catalytic activity">
    <reaction evidence="9 10 11">
        <text>adenosine(37) in tRNA + dimethylallyl diphosphate = N(6)-dimethylallyladenosine(37) in tRNA + diphosphate</text>
        <dbReference type="Rhea" id="RHEA:26482"/>
        <dbReference type="Rhea" id="RHEA-COMP:10162"/>
        <dbReference type="Rhea" id="RHEA-COMP:10375"/>
        <dbReference type="ChEBI" id="CHEBI:33019"/>
        <dbReference type="ChEBI" id="CHEBI:57623"/>
        <dbReference type="ChEBI" id="CHEBI:74411"/>
        <dbReference type="ChEBI" id="CHEBI:74415"/>
        <dbReference type="EC" id="2.5.1.75"/>
    </reaction>
</comment>
<evidence type="ECO:0000256" key="10">
    <source>
        <dbReference type="HAMAP-Rule" id="MF_00185"/>
    </source>
</evidence>
<dbReference type="EC" id="2.5.1.75" evidence="10"/>
<accession>A0A1T4K9E1</accession>
<dbReference type="GO" id="GO:0006400">
    <property type="term" value="P:tRNA modification"/>
    <property type="evidence" value="ECO:0007669"/>
    <property type="project" value="TreeGrafter"/>
</dbReference>
<evidence type="ECO:0000256" key="9">
    <source>
        <dbReference type="ARBA" id="ARBA00049563"/>
    </source>
</evidence>
<dbReference type="STRING" id="261392.SAMN02745149_01059"/>
<comment type="caution">
    <text evidence="10">Lacks conserved residue(s) required for the propagation of feature annotation.</text>
</comment>
<dbReference type="InterPro" id="IPR018022">
    <property type="entry name" value="IPT"/>
</dbReference>
<dbReference type="InterPro" id="IPR039657">
    <property type="entry name" value="Dimethylallyltransferase"/>
</dbReference>
<evidence type="ECO:0000256" key="5">
    <source>
        <dbReference type="ARBA" id="ARBA00022694"/>
    </source>
</evidence>
<reference evidence="14 15" key="1">
    <citation type="submission" date="2017-02" db="EMBL/GenBank/DDBJ databases">
        <authorList>
            <person name="Peterson S.W."/>
        </authorList>
    </citation>
    <scope>NUCLEOTIDE SEQUENCE [LARGE SCALE GENOMIC DNA]</scope>
    <source>
        <strain evidence="14 15">ATCC BAA-908</strain>
    </source>
</reference>
<keyword evidence="4 10" id="KW-0808">Transferase</keyword>
<evidence type="ECO:0000256" key="7">
    <source>
        <dbReference type="ARBA" id="ARBA00022840"/>
    </source>
</evidence>
<proteinExistence type="inferred from homology"/>
<evidence type="ECO:0000256" key="13">
    <source>
        <dbReference type="RuleBase" id="RU003785"/>
    </source>
</evidence>
<comment type="function">
    <text evidence="2 10 12">Catalyzes the transfer of a dimethylallyl group onto the adenine at position 37 in tRNAs that read codons beginning with uridine, leading to the formation of N6-(dimethylallyl)adenosine (i(6)A).</text>
</comment>
<dbReference type="GO" id="GO:0005524">
    <property type="term" value="F:ATP binding"/>
    <property type="evidence" value="ECO:0007669"/>
    <property type="project" value="UniProtKB-UniRule"/>
</dbReference>
<feature type="binding site" evidence="10">
    <location>
        <begin position="12"/>
        <end position="17"/>
    </location>
    <ligand>
        <name>substrate</name>
    </ligand>
</feature>
<sequence>MRIPVIVVFAPTATGKTALALTVFGRGSHSFFKDKAELISADSMQVYRKLDIGTAKPSFEERQELVHHLIDIRDYTEQYNAADFVSDADLLCREIWERGKIPVVAGGTGFYIRNFLLGLPETPESDETLREELKSRCREKGAEFMYRELLRVDSESAAKIHIHDEYRILRALEVFYLTGKPRSSFSVSNTLRTEYDFTTVILQRDRNVLYRRIDERVEQMFSLGLEKEVRALMAEGACADMPGMKAIGYREWFSGDMDSSGGIERIKGEIQHSSRKYAKKQYTFIQGIPGAHFLSADDETALVRDFEECLYRSLKIMQ</sequence>
<feature type="site" description="Interaction with substrate tRNA" evidence="10">
    <location>
        <position position="108"/>
    </location>
</feature>
<keyword evidence="5 10" id="KW-0819">tRNA processing</keyword>
<evidence type="ECO:0000256" key="1">
    <source>
        <dbReference type="ARBA" id="ARBA00001946"/>
    </source>
</evidence>
<dbReference type="AlphaFoldDB" id="A0A1T4K9E1"/>
<dbReference type="PANTHER" id="PTHR11088">
    <property type="entry name" value="TRNA DIMETHYLALLYLTRANSFERASE"/>
    <property type="match status" value="1"/>
</dbReference>
<dbReference type="RefSeq" id="WP_078932978.1">
    <property type="nucleotide sequence ID" value="NZ_FUWG01000007.1"/>
</dbReference>